<dbReference type="AlphaFoldDB" id="A0A930N6L9"/>
<comment type="function">
    <text evidence="10 11">Involved in cell wall formation. Catalyzes the final step in the synthesis of UDP-N-acetylmuramoyl-pentapeptide, the precursor of murein.</text>
</comment>
<dbReference type="Pfam" id="PF01225">
    <property type="entry name" value="Mur_ligase"/>
    <property type="match status" value="1"/>
</dbReference>
<keyword evidence="6 10" id="KW-0133">Cell shape</keyword>
<evidence type="ECO:0000256" key="10">
    <source>
        <dbReference type="HAMAP-Rule" id="MF_02019"/>
    </source>
</evidence>
<keyword evidence="5 10" id="KW-0067">ATP-binding</keyword>
<keyword evidence="1 10" id="KW-0963">Cytoplasm</keyword>
<dbReference type="NCBIfam" id="TIGR01143">
    <property type="entry name" value="murF"/>
    <property type="match status" value="1"/>
</dbReference>
<evidence type="ECO:0000256" key="7">
    <source>
        <dbReference type="ARBA" id="ARBA00022984"/>
    </source>
</evidence>
<evidence type="ECO:0000256" key="11">
    <source>
        <dbReference type="RuleBase" id="RU004136"/>
    </source>
</evidence>
<feature type="binding site" evidence="10">
    <location>
        <begin position="99"/>
        <end position="105"/>
    </location>
    <ligand>
        <name>ATP</name>
        <dbReference type="ChEBI" id="CHEBI:30616"/>
    </ligand>
</feature>
<dbReference type="PANTHER" id="PTHR43024:SF1">
    <property type="entry name" value="UDP-N-ACETYLMURAMOYL-TRIPEPTIDE--D-ALANYL-D-ALANINE LIGASE"/>
    <property type="match status" value="1"/>
</dbReference>
<organism evidence="15 16">
    <name type="scientific">Prevotella histicola</name>
    <dbReference type="NCBI Taxonomy" id="470565"/>
    <lineage>
        <taxon>Bacteria</taxon>
        <taxon>Pseudomonadati</taxon>
        <taxon>Bacteroidota</taxon>
        <taxon>Bacteroidia</taxon>
        <taxon>Bacteroidales</taxon>
        <taxon>Prevotellaceae</taxon>
        <taxon>Prevotella</taxon>
    </lineage>
</organism>
<comment type="caution">
    <text evidence="15">The sequence shown here is derived from an EMBL/GenBank/DDBJ whole genome shotgun (WGS) entry which is preliminary data.</text>
</comment>
<dbReference type="SUPFAM" id="SSF53244">
    <property type="entry name" value="MurD-like peptide ligases, peptide-binding domain"/>
    <property type="match status" value="1"/>
</dbReference>
<dbReference type="Gene3D" id="3.40.1190.10">
    <property type="entry name" value="Mur-like, catalytic domain"/>
    <property type="match status" value="1"/>
</dbReference>
<name>A0A930N6L9_9BACT</name>
<dbReference type="InterPro" id="IPR004101">
    <property type="entry name" value="Mur_ligase_C"/>
</dbReference>
<dbReference type="InterPro" id="IPR000713">
    <property type="entry name" value="Mur_ligase_N"/>
</dbReference>
<dbReference type="HAMAP" id="MF_02019">
    <property type="entry name" value="MurF"/>
    <property type="match status" value="1"/>
</dbReference>
<gene>
    <name evidence="10" type="primary">murF</name>
    <name evidence="15" type="ORF">HXN33_03985</name>
</gene>
<dbReference type="EC" id="6.3.2.10" evidence="10 11"/>
<dbReference type="Gene3D" id="3.40.1390.10">
    <property type="entry name" value="MurE/MurF, N-terminal domain"/>
    <property type="match status" value="1"/>
</dbReference>
<keyword evidence="4 10" id="KW-0547">Nucleotide-binding</keyword>
<evidence type="ECO:0000256" key="3">
    <source>
        <dbReference type="ARBA" id="ARBA00022618"/>
    </source>
</evidence>
<evidence type="ECO:0000256" key="6">
    <source>
        <dbReference type="ARBA" id="ARBA00022960"/>
    </source>
</evidence>
<comment type="pathway">
    <text evidence="10 11">Cell wall biogenesis; peptidoglycan biosynthesis.</text>
</comment>
<evidence type="ECO:0000256" key="4">
    <source>
        <dbReference type="ARBA" id="ARBA00022741"/>
    </source>
</evidence>
<reference evidence="15" key="1">
    <citation type="submission" date="2020-04" db="EMBL/GenBank/DDBJ databases">
        <title>Deep metagenomics examines the oral microbiome during advanced dental caries in children, revealing novel taxa and co-occurrences with host molecules.</title>
        <authorList>
            <person name="Baker J.L."/>
            <person name="Morton J.T."/>
            <person name="Dinis M."/>
            <person name="Alvarez R."/>
            <person name="Tran N.C."/>
            <person name="Knight R."/>
            <person name="Edlund A."/>
        </authorList>
    </citation>
    <scope>NUCLEOTIDE SEQUENCE</scope>
    <source>
        <strain evidence="15">JCVI_25_bin.9</strain>
    </source>
</reference>
<dbReference type="Pfam" id="PF02875">
    <property type="entry name" value="Mur_ligase_C"/>
    <property type="match status" value="1"/>
</dbReference>
<dbReference type="InterPro" id="IPR013221">
    <property type="entry name" value="Mur_ligase_cen"/>
</dbReference>
<comment type="catalytic activity">
    <reaction evidence="10 11">
        <text>D-alanyl-D-alanine + UDP-N-acetyl-alpha-D-muramoyl-L-alanyl-gamma-D-glutamyl-meso-2,6-diaminopimelate + ATP = UDP-N-acetyl-alpha-D-muramoyl-L-alanyl-gamma-D-glutamyl-meso-2,6-diaminopimeloyl-D-alanyl-D-alanine + ADP + phosphate + H(+)</text>
        <dbReference type="Rhea" id="RHEA:28374"/>
        <dbReference type="ChEBI" id="CHEBI:15378"/>
        <dbReference type="ChEBI" id="CHEBI:30616"/>
        <dbReference type="ChEBI" id="CHEBI:43474"/>
        <dbReference type="ChEBI" id="CHEBI:57822"/>
        <dbReference type="ChEBI" id="CHEBI:61386"/>
        <dbReference type="ChEBI" id="CHEBI:83905"/>
        <dbReference type="ChEBI" id="CHEBI:456216"/>
        <dbReference type="EC" id="6.3.2.10"/>
    </reaction>
</comment>
<comment type="similarity">
    <text evidence="10">Belongs to the MurCDEF family. MurF subfamily.</text>
</comment>
<dbReference type="InterPro" id="IPR035911">
    <property type="entry name" value="MurE/MurF_N"/>
</dbReference>
<dbReference type="GO" id="GO:0071555">
    <property type="term" value="P:cell wall organization"/>
    <property type="evidence" value="ECO:0007669"/>
    <property type="project" value="UniProtKB-KW"/>
</dbReference>
<feature type="domain" description="Mur ligase C-terminal" evidence="13">
    <location>
        <begin position="314"/>
        <end position="427"/>
    </location>
</feature>
<dbReference type="InterPro" id="IPR036615">
    <property type="entry name" value="Mur_ligase_C_dom_sf"/>
</dbReference>
<keyword evidence="3 10" id="KW-0132">Cell division</keyword>
<dbReference type="InterPro" id="IPR051046">
    <property type="entry name" value="MurCDEF_CellWall_CoF430Synth"/>
</dbReference>
<sequence length="439" mass="49092">MNIQEIYKIYQQHPIVTTDSRNCPEGSIFVALKGASFDGNKFAEAALEKGCSYAIVDEKEYAKPDDNRFILVDDALITYKELAREHRRQVSIPVIGITGTNGKTTSKELISAVLAEKFKVHHTEANYNNDVGVPRTLLALRPEHEIAVIEMGASHPGDIEKLVKYVEPTCGLITNVGRAHLQGFGSFEGVKRTKGELYDFLKAHDGLLFLNESNADLTEMAAQREFERVITYGQDDTADVEGHVISCAPFLKFAWLSRLNTQQPATTIYEVLTHLIGSYNLDNMLAAITIGLHFGVTPQQICHALENYVPHNNRSQLTETTHNKLIVDAYNANPSSMAAAIENFHVMDVDNKMAILGDMRELGDASAEEHQKVVDQLKAVGLANVWLVGEEFGRTNTDYRKFHDVEEVKEAIRQQRPENHYILIKGSNGIRLFELPDLL</sequence>
<dbReference type="InterPro" id="IPR005863">
    <property type="entry name" value="UDP-N-AcMur_synth"/>
</dbReference>
<evidence type="ECO:0000313" key="16">
    <source>
        <dbReference type="Proteomes" id="UP000757461"/>
    </source>
</evidence>
<proteinExistence type="inferred from homology"/>
<evidence type="ECO:0000259" key="12">
    <source>
        <dbReference type="Pfam" id="PF01225"/>
    </source>
</evidence>
<keyword evidence="7 10" id="KW-0573">Peptidoglycan synthesis</keyword>
<dbReference type="GO" id="GO:0005737">
    <property type="term" value="C:cytoplasm"/>
    <property type="evidence" value="ECO:0007669"/>
    <property type="project" value="UniProtKB-SubCell"/>
</dbReference>
<feature type="domain" description="Mur ligase N-terminal catalytic" evidence="12">
    <location>
        <begin position="15"/>
        <end position="70"/>
    </location>
</feature>
<dbReference type="Gene3D" id="3.90.190.20">
    <property type="entry name" value="Mur ligase, C-terminal domain"/>
    <property type="match status" value="1"/>
</dbReference>
<evidence type="ECO:0000256" key="1">
    <source>
        <dbReference type="ARBA" id="ARBA00022490"/>
    </source>
</evidence>
<keyword evidence="8 10" id="KW-0131">Cell cycle</keyword>
<dbReference type="EMBL" id="JABZSQ010000049">
    <property type="protein sequence ID" value="MBF1414724.1"/>
    <property type="molecule type" value="Genomic_DNA"/>
</dbReference>
<dbReference type="SUPFAM" id="SSF63418">
    <property type="entry name" value="MurE/MurF N-terminal domain"/>
    <property type="match status" value="1"/>
</dbReference>
<evidence type="ECO:0000256" key="5">
    <source>
        <dbReference type="ARBA" id="ARBA00022840"/>
    </source>
</evidence>
<evidence type="ECO:0000256" key="8">
    <source>
        <dbReference type="ARBA" id="ARBA00023306"/>
    </source>
</evidence>
<dbReference type="GO" id="GO:0009252">
    <property type="term" value="P:peptidoglycan biosynthetic process"/>
    <property type="evidence" value="ECO:0007669"/>
    <property type="project" value="UniProtKB-UniRule"/>
</dbReference>
<dbReference type="PANTHER" id="PTHR43024">
    <property type="entry name" value="UDP-N-ACETYLMURAMOYL-TRIPEPTIDE--D-ALANYL-D-ALANINE LIGASE"/>
    <property type="match status" value="1"/>
</dbReference>
<keyword evidence="2 10" id="KW-0436">Ligase</keyword>
<protein>
    <recommendedName>
        <fullName evidence="10 11">UDP-N-acetylmuramoyl-tripeptide--D-alanyl-D-alanine ligase</fullName>
        <ecNumber evidence="10 11">6.3.2.10</ecNumber>
    </recommendedName>
    <alternativeName>
        <fullName evidence="10">D-alanyl-D-alanine-adding enzyme</fullName>
    </alternativeName>
</protein>
<evidence type="ECO:0000313" key="15">
    <source>
        <dbReference type="EMBL" id="MBF1414724.1"/>
    </source>
</evidence>
<dbReference type="InterPro" id="IPR036565">
    <property type="entry name" value="Mur-like_cat_sf"/>
</dbReference>
<dbReference type="GO" id="GO:0008360">
    <property type="term" value="P:regulation of cell shape"/>
    <property type="evidence" value="ECO:0007669"/>
    <property type="project" value="UniProtKB-KW"/>
</dbReference>
<accession>A0A930N6L9</accession>
<evidence type="ECO:0000259" key="14">
    <source>
        <dbReference type="Pfam" id="PF08245"/>
    </source>
</evidence>
<feature type="domain" description="Mur ligase central" evidence="14">
    <location>
        <begin position="97"/>
        <end position="290"/>
    </location>
</feature>
<dbReference type="Pfam" id="PF08245">
    <property type="entry name" value="Mur_ligase_M"/>
    <property type="match status" value="1"/>
</dbReference>
<dbReference type="SUPFAM" id="SSF53623">
    <property type="entry name" value="MurD-like peptide ligases, catalytic domain"/>
    <property type="match status" value="1"/>
</dbReference>
<dbReference type="GO" id="GO:0047480">
    <property type="term" value="F:UDP-N-acetylmuramoyl-tripeptide-D-alanyl-D-alanine ligase activity"/>
    <property type="evidence" value="ECO:0007669"/>
    <property type="project" value="UniProtKB-UniRule"/>
</dbReference>
<comment type="subcellular location">
    <subcellularLocation>
        <location evidence="10 11">Cytoplasm</location>
    </subcellularLocation>
</comment>
<dbReference type="Proteomes" id="UP000757461">
    <property type="component" value="Unassembled WGS sequence"/>
</dbReference>
<evidence type="ECO:0000256" key="9">
    <source>
        <dbReference type="ARBA" id="ARBA00023316"/>
    </source>
</evidence>
<evidence type="ECO:0000256" key="2">
    <source>
        <dbReference type="ARBA" id="ARBA00022598"/>
    </source>
</evidence>
<dbReference type="GO" id="GO:0051301">
    <property type="term" value="P:cell division"/>
    <property type="evidence" value="ECO:0007669"/>
    <property type="project" value="UniProtKB-KW"/>
</dbReference>
<keyword evidence="9 10" id="KW-0961">Cell wall biogenesis/degradation</keyword>
<dbReference type="GO" id="GO:0005524">
    <property type="term" value="F:ATP binding"/>
    <property type="evidence" value="ECO:0007669"/>
    <property type="project" value="UniProtKB-UniRule"/>
</dbReference>
<evidence type="ECO:0000259" key="13">
    <source>
        <dbReference type="Pfam" id="PF02875"/>
    </source>
</evidence>